<keyword evidence="5" id="KW-1185">Reference proteome</keyword>
<feature type="domain" description="Phage capsid-like C-terminal" evidence="3">
    <location>
        <begin position="114"/>
        <end position="390"/>
    </location>
</feature>
<evidence type="ECO:0000313" key="4">
    <source>
        <dbReference type="EMBL" id="SFR15271.1"/>
    </source>
</evidence>
<dbReference type="SUPFAM" id="SSF56563">
    <property type="entry name" value="Major capsid protein gp5"/>
    <property type="match status" value="1"/>
</dbReference>
<sequence>MYEKRFEEIKARKLEIRAILESGEDADLEKIQEELRNLEEEEKKLRARMQVIESLKDADAPAAGGDKPNPGETRKVDTAGKVEDREAKVKEEAEKRGQALKENRAVTVGSSNIILPQHQATDIRPTFNEVSSLIDRVNVKPLIGGESFKQPYLTGYGTGDYTTEGADYAEAEATFGYADINKAKVTAYAEDTEELQKLPAAAYDAEVMKGISVAARKKISREILVGTGATNRLAGIFSSAATAIDASTDISISAIDETTLDEIVYSFGGDEDVEDTAVLILNKKDLKAFATLRDAEGQKVYDIKSNGNTGTIDSVPFIINSACKAISDAATATGEYCMAYGPLSNYMLTIFSDMEVQRSTDYKFKQGMIAHRGSVFLGGNVVSKNGFLRVKKG</sequence>
<feature type="region of interest" description="Disordered" evidence="2">
    <location>
        <begin position="55"/>
        <end position="98"/>
    </location>
</feature>
<dbReference type="Pfam" id="PF05065">
    <property type="entry name" value="Phage_capsid"/>
    <property type="match status" value="1"/>
</dbReference>
<comment type="subcellular location">
    <subcellularLocation>
        <location evidence="1">Virion</location>
    </subcellularLocation>
</comment>
<accession>A0A1I6ECH3</accession>
<dbReference type="RefSeq" id="WP_092486883.1">
    <property type="nucleotide sequence ID" value="NZ_FOYM01000035.1"/>
</dbReference>
<dbReference type="InterPro" id="IPR054612">
    <property type="entry name" value="Phage_capsid-like_C"/>
</dbReference>
<dbReference type="InterPro" id="IPR024455">
    <property type="entry name" value="Phage_capsid"/>
</dbReference>
<dbReference type="OrthoDB" id="411118at2"/>
<dbReference type="STRING" id="39060.SAMN05660706_1357"/>
<protein>
    <submittedName>
        <fullName evidence="4">Phage major capsid protein, HK97 family</fullName>
    </submittedName>
</protein>
<dbReference type="NCBIfam" id="TIGR01554">
    <property type="entry name" value="major_cap_HK97"/>
    <property type="match status" value="1"/>
</dbReference>
<dbReference type="AlphaFoldDB" id="A0A1I6ECH3"/>
<evidence type="ECO:0000313" key="5">
    <source>
        <dbReference type="Proteomes" id="UP000199584"/>
    </source>
</evidence>
<evidence type="ECO:0000256" key="1">
    <source>
        <dbReference type="ARBA" id="ARBA00004328"/>
    </source>
</evidence>
<evidence type="ECO:0000259" key="3">
    <source>
        <dbReference type="Pfam" id="PF05065"/>
    </source>
</evidence>
<dbReference type="EMBL" id="FOYM01000035">
    <property type="protein sequence ID" value="SFR15271.1"/>
    <property type="molecule type" value="Genomic_DNA"/>
</dbReference>
<feature type="compositionally biased region" description="Low complexity" evidence="2">
    <location>
        <begin position="60"/>
        <end position="71"/>
    </location>
</feature>
<gene>
    <name evidence="4" type="ORF">SAMN05660706_1357</name>
</gene>
<evidence type="ECO:0000256" key="2">
    <source>
        <dbReference type="SAM" id="MobiDB-lite"/>
    </source>
</evidence>
<organism evidence="4 5">
    <name type="scientific">Desulfoscipio geothermicus DSM 3669</name>
    <dbReference type="NCBI Taxonomy" id="1121426"/>
    <lineage>
        <taxon>Bacteria</taxon>
        <taxon>Bacillati</taxon>
        <taxon>Bacillota</taxon>
        <taxon>Clostridia</taxon>
        <taxon>Eubacteriales</taxon>
        <taxon>Desulfallaceae</taxon>
        <taxon>Desulfoscipio</taxon>
    </lineage>
</organism>
<feature type="compositionally biased region" description="Basic and acidic residues" evidence="2">
    <location>
        <begin position="72"/>
        <end position="98"/>
    </location>
</feature>
<dbReference type="Proteomes" id="UP000199584">
    <property type="component" value="Unassembled WGS sequence"/>
</dbReference>
<reference evidence="5" key="1">
    <citation type="submission" date="2016-10" db="EMBL/GenBank/DDBJ databases">
        <authorList>
            <person name="Varghese N."/>
            <person name="Submissions S."/>
        </authorList>
    </citation>
    <scope>NUCLEOTIDE SEQUENCE [LARGE SCALE GENOMIC DNA]</scope>
    <source>
        <strain evidence="5">DSM 3669</strain>
    </source>
</reference>
<proteinExistence type="predicted"/>
<name>A0A1I6ECH3_9FIRM</name>